<sequence length="156" mass="17764">MSNLRTIHLFGGPLGGQKIEVGVTPDFKIPKQKLNKSDKKTIGLKSVTYTDMSRRCAAGHRIAVWENDPRLKKDTIIPWHLGQIPLEFSVDIPRLYNLTEAVFKEWVLALSDRCRLDPCYTKEKLEADIELLMDAPILEYKLHPTSNQPPKPTESP</sequence>
<reference evidence="1" key="1">
    <citation type="journal article" date="2015" name="Nature">
        <title>Complex archaea that bridge the gap between prokaryotes and eukaryotes.</title>
        <authorList>
            <person name="Spang A."/>
            <person name="Saw J.H."/>
            <person name="Jorgensen S.L."/>
            <person name="Zaremba-Niedzwiedzka K."/>
            <person name="Martijn J."/>
            <person name="Lind A.E."/>
            <person name="van Eijk R."/>
            <person name="Schleper C."/>
            <person name="Guy L."/>
            <person name="Ettema T.J."/>
        </authorList>
    </citation>
    <scope>NUCLEOTIDE SEQUENCE</scope>
</reference>
<dbReference type="AlphaFoldDB" id="A0A0F9T6U3"/>
<evidence type="ECO:0000313" key="1">
    <source>
        <dbReference type="EMBL" id="KKN70667.1"/>
    </source>
</evidence>
<accession>A0A0F9T6U3</accession>
<dbReference type="EMBL" id="LAZR01000399">
    <property type="protein sequence ID" value="KKN70667.1"/>
    <property type="molecule type" value="Genomic_DNA"/>
</dbReference>
<name>A0A0F9T6U3_9ZZZZ</name>
<proteinExistence type="predicted"/>
<protein>
    <submittedName>
        <fullName evidence="1">Uncharacterized protein</fullName>
    </submittedName>
</protein>
<organism evidence="1">
    <name type="scientific">marine sediment metagenome</name>
    <dbReference type="NCBI Taxonomy" id="412755"/>
    <lineage>
        <taxon>unclassified sequences</taxon>
        <taxon>metagenomes</taxon>
        <taxon>ecological metagenomes</taxon>
    </lineage>
</organism>
<gene>
    <name evidence="1" type="ORF">LCGC14_0428220</name>
</gene>
<comment type="caution">
    <text evidence="1">The sequence shown here is derived from an EMBL/GenBank/DDBJ whole genome shotgun (WGS) entry which is preliminary data.</text>
</comment>